<proteinExistence type="predicted"/>
<dbReference type="Proteomes" id="UP001056120">
    <property type="component" value="Linkage Group LG11"/>
</dbReference>
<reference evidence="1 2" key="2">
    <citation type="journal article" date="2022" name="Mol. Ecol. Resour.">
        <title>The genomes of chicory, endive, great burdock and yacon provide insights into Asteraceae paleo-polyploidization history and plant inulin production.</title>
        <authorList>
            <person name="Fan W."/>
            <person name="Wang S."/>
            <person name="Wang H."/>
            <person name="Wang A."/>
            <person name="Jiang F."/>
            <person name="Liu H."/>
            <person name="Zhao H."/>
            <person name="Xu D."/>
            <person name="Zhang Y."/>
        </authorList>
    </citation>
    <scope>NUCLEOTIDE SEQUENCE [LARGE SCALE GENOMIC DNA]</scope>
    <source>
        <strain evidence="2">cv. Yunnan</strain>
        <tissue evidence="1">Leaves</tissue>
    </source>
</reference>
<accession>A0ACB9HPU2</accession>
<gene>
    <name evidence="1" type="ORF">L1987_32531</name>
</gene>
<sequence length="150" mass="17161">MDVVLVHRLIPATCEQSAIVLEVVTGPSNPRHVSTKDWETVHNINSDPTINLPDSPYPERIRNQNPKLSLSHTNTLDTHSHPHISPTEHFKPLILFSQISLSNLQWRFSILLHQKRFQIRYLSLQNSGEPARVLLSSFVAQNLNLLMEFV</sequence>
<evidence type="ECO:0000313" key="2">
    <source>
        <dbReference type="Proteomes" id="UP001056120"/>
    </source>
</evidence>
<name>A0ACB9HPU2_9ASTR</name>
<protein>
    <submittedName>
        <fullName evidence="1">Uncharacterized protein</fullName>
    </submittedName>
</protein>
<comment type="caution">
    <text evidence="1">The sequence shown here is derived from an EMBL/GenBank/DDBJ whole genome shotgun (WGS) entry which is preliminary data.</text>
</comment>
<evidence type="ECO:0000313" key="1">
    <source>
        <dbReference type="EMBL" id="KAI3797275.1"/>
    </source>
</evidence>
<reference evidence="2" key="1">
    <citation type="journal article" date="2022" name="Mol. Ecol. Resour.">
        <title>The genomes of chicory, endive, great burdock and yacon provide insights into Asteraceae palaeo-polyploidization history and plant inulin production.</title>
        <authorList>
            <person name="Fan W."/>
            <person name="Wang S."/>
            <person name="Wang H."/>
            <person name="Wang A."/>
            <person name="Jiang F."/>
            <person name="Liu H."/>
            <person name="Zhao H."/>
            <person name="Xu D."/>
            <person name="Zhang Y."/>
        </authorList>
    </citation>
    <scope>NUCLEOTIDE SEQUENCE [LARGE SCALE GENOMIC DNA]</scope>
    <source>
        <strain evidence="2">cv. Yunnan</strain>
    </source>
</reference>
<keyword evidence="2" id="KW-1185">Reference proteome</keyword>
<dbReference type="EMBL" id="CM042028">
    <property type="protein sequence ID" value="KAI3797275.1"/>
    <property type="molecule type" value="Genomic_DNA"/>
</dbReference>
<organism evidence="1 2">
    <name type="scientific">Smallanthus sonchifolius</name>
    <dbReference type="NCBI Taxonomy" id="185202"/>
    <lineage>
        <taxon>Eukaryota</taxon>
        <taxon>Viridiplantae</taxon>
        <taxon>Streptophyta</taxon>
        <taxon>Embryophyta</taxon>
        <taxon>Tracheophyta</taxon>
        <taxon>Spermatophyta</taxon>
        <taxon>Magnoliopsida</taxon>
        <taxon>eudicotyledons</taxon>
        <taxon>Gunneridae</taxon>
        <taxon>Pentapetalae</taxon>
        <taxon>asterids</taxon>
        <taxon>campanulids</taxon>
        <taxon>Asterales</taxon>
        <taxon>Asteraceae</taxon>
        <taxon>Asteroideae</taxon>
        <taxon>Heliantheae alliance</taxon>
        <taxon>Millerieae</taxon>
        <taxon>Smallanthus</taxon>
    </lineage>
</organism>